<feature type="repeat" description="ANK" evidence="3">
    <location>
        <begin position="37"/>
        <end position="69"/>
    </location>
</feature>
<dbReference type="SUPFAM" id="SSF48403">
    <property type="entry name" value="Ankyrin repeat"/>
    <property type="match status" value="1"/>
</dbReference>
<dbReference type="PRINTS" id="PR01415">
    <property type="entry name" value="ANKYRIN"/>
</dbReference>
<dbReference type="PANTHER" id="PTHR24171:SF9">
    <property type="entry name" value="ANKYRIN REPEAT DOMAIN-CONTAINING PROTEIN 39"/>
    <property type="match status" value="1"/>
</dbReference>
<comment type="caution">
    <text evidence="4">The sequence shown here is derived from an EMBL/GenBank/DDBJ whole genome shotgun (WGS) entry which is preliminary data.</text>
</comment>
<keyword evidence="1" id="KW-0677">Repeat</keyword>
<dbReference type="PROSITE" id="PS50297">
    <property type="entry name" value="ANK_REP_REGION"/>
    <property type="match status" value="2"/>
</dbReference>
<evidence type="ECO:0000256" key="2">
    <source>
        <dbReference type="ARBA" id="ARBA00023043"/>
    </source>
</evidence>
<dbReference type="PROSITE" id="PS50088">
    <property type="entry name" value="ANK_REPEAT"/>
    <property type="match status" value="2"/>
</dbReference>
<dbReference type="PANTHER" id="PTHR24171">
    <property type="entry name" value="ANKYRIN REPEAT DOMAIN-CONTAINING PROTEIN 39-RELATED"/>
    <property type="match status" value="1"/>
</dbReference>
<dbReference type="Pfam" id="PF12796">
    <property type="entry name" value="Ank_2"/>
    <property type="match status" value="1"/>
</dbReference>
<evidence type="ECO:0000313" key="4">
    <source>
        <dbReference type="EMBL" id="MFB9755858.1"/>
    </source>
</evidence>
<organism evidence="4 5">
    <name type="scientific">Paenibacillus hodogayensis</name>
    <dbReference type="NCBI Taxonomy" id="279208"/>
    <lineage>
        <taxon>Bacteria</taxon>
        <taxon>Bacillati</taxon>
        <taxon>Bacillota</taxon>
        <taxon>Bacilli</taxon>
        <taxon>Bacillales</taxon>
        <taxon>Paenibacillaceae</taxon>
        <taxon>Paenibacillus</taxon>
    </lineage>
</organism>
<proteinExistence type="predicted"/>
<feature type="repeat" description="ANK" evidence="3">
    <location>
        <begin position="100"/>
        <end position="134"/>
    </location>
</feature>
<sequence length="157" mass="17394">MAFEFEDLSEAAEVGDFKQVKKILNANPELIKGKDEYEFSILHGAVMTENVKMIDYLIDQGAEVNARNDEGITPLHLALDPQVAARLLDRGALIDAASDDGSTPLHTQVSDGEERLDVVELLLTRGANREAKNRKGHTPLEIALQREDEEMAAQLRK</sequence>
<keyword evidence="5" id="KW-1185">Reference proteome</keyword>
<name>A0ABV5W6C9_9BACL</name>
<accession>A0ABV5W6C9</accession>
<dbReference type="Gene3D" id="1.25.40.20">
    <property type="entry name" value="Ankyrin repeat-containing domain"/>
    <property type="match status" value="1"/>
</dbReference>
<dbReference type="EMBL" id="JBHMAG010000018">
    <property type="protein sequence ID" value="MFB9755858.1"/>
    <property type="molecule type" value="Genomic_DNA"/>
</dbReference>
<evidence type="ECO:0000256" key="1">
    <source>
        <dbReference type="ARBA" id="ARBA00022737"/>
    </source>
</evidence>
<keyword evidence="2 3" id="KW-0040">ANK repeat</keyword>
<dbReference type="Proteomes" id="UP001589619">
    <property type="component" value="Unassembled WGS sequence"/>
</dbReference>
<dbReference type="InterPro" id="IPR002110">
    <property type="entry name" value="Ankyrin_rpt"/>
</dbReference>
<dbReference type="Pfam" id="PF00023">
    <property type="entry name" value="Ank"/>
    <property type="match status" value="1"/>
</dbReference>
<dbReference type="RefSeq" id="WP_344908919.1">
    <property type="nucleotide sequence ID" value="NZ_BAAAYO010000006.1"/>
</dbReference>
<evidence type="ECO:0000256" key="3">
    <source>
        <dbReference type="PROSITE-ProRule" id="PRU00023"/>
    </source>
</evidence>
<dbReference type="SMART" id="SM00248">
    <property type="entry name" value="ANK"/>
    <property type="match status" value="3"/>
</dbReference>
<evidence type="ECO:0000313" key="5">
    <source>
        <dbReference type="Proteomes" id="UP001589619"/>
    </source>
</evidence>
<protein>
    <submittedName>
        <fullName evidence="4">Ankyrin repeat domain-containing protein</fullName>
    </submittedName>
</protein>
<gene>
    <name evidence="4" type="ORF">ACFFNY_30115</name>
</gene>
<reference evidence="4 5" key="1">
    <citation type="submission" date="2024-09" db="EMBL/GenBank/DDBJ databases">
        <authorList>
            <person name="Sun Q."/>
            <person name="Mori K."/>
        </authorList>
    </citation>
    <scope>NUCLEOTIDE SEQUENCE [LARGE SCALE GENOMIC DNA]</scope>
    <source>
        <strain evidence="4 5">JCM 12520</strain>
    </source>
</reference>
<dbReference type="InterPro" id="IPR036770">
    <property type="entry name" value="Ankyrin_rpt-contain_sf"/>
</dbReference>